<dbReference type="InterPro" id="IPR018328">
    <property type="entry name" value="Rad4_beta-hairpin_dom3"/>
</dbReference>
<evidence type="ECO:0000256" key="1">
    <source>
        <dbReference type="ARBA" id="ARBA00004123"/>
    </source>
</evidence>
<keyword evidence="11" id="KW-1185">Reference proteome</keyword>
<dbReference type="EMBL" id="LN890979">
    <property type="protein sequence ID" value="CUS13033.1"/>
    <property type="molecule type" value="Genomic_DNA"/>
</dbReference>
<evidence type="ECO:0000256" key="6">
    <source>
        <dbReference type="SAM" id="MobiDB-lite"/>
    </source>
</evidence>
<dbReference type="Pfam" id="PF10405">
    <property type="entry name" value="BHD_3"/>
    <property type="match status" value="1"/>
</dbReference>
<feature type="compositionally biased region" description="Acidic residues" evidence="6">
    <location>
        <begin position="885"/>
        <end position="898"/>
    </location>
</feature>
<feature type="compositionally biased region" description="Basic and acidic residues" evidence="6">
    <location>
        <begin position="985"/>
        <end position="999"/>
    </location>
</feature>
<evidence type="ECO:0000259" key="7">
    <source>
        <dbReference type="SMART" id="SM01030"/>
    </source>
</evidence>
<dbReference type="Pfam" id="PF10403">
    <property type="entry name" value="BHD_1"/>
    <property type="match status" value="1"/>
</dbReference>
<evidence type="ECO:0000313" key="11">
    <source>
        <dbReference type="Proteomes" id="UP001412239"/>
    </source>
</evidence>
<feature type="region of interest" description="Disordered" evidence="6">
    <location>
        <begin position="1111"/>
        <end position="1194"/>
    </location>
</feature>
<feature type="compositionally biased region" description="Basic residues" evidence="6">
    <location>
        <begin position="869"/>
        <end position="881"/>
    </location>
</feature>
<evidence type="ECO:0000256" key="3">
    <source>
        <dbReference type="ARBA" id="ARBA00022763"/>
    </source>
</evidence>
<reference evidence="10" key="1">
    <citation type="submission" date="2015-10" db="EMBL/GenBank/DDBJ databases">
        <authorList>
            <person name="Regsiter A."/>
            <person name="william w."/>
        </authorList>
    </citation>
    <scope>NUCLEOTIDE SEQUENCE</scope>
    <source>
        <strain evidence="10">Montdore</strain>
    </source>
</reference>
<dbReference type="Gene3D" id="2.20.20.110">
    <property type="entry name" value="Rad4, beta-hairpin domain BHD1"/>
    <property type="match status" value="1"/>
</dbReference>
<dbReference type="InterPro" id="IPR018326">
    <property type="entry name" value="Rad4_beta-hairpin_dom1"/>
</dbReference>
<dbReference type="InterPro" id="IPR004583">
    <property type="entry name" value="DNA_repair_Rad4"/>
</dbReference>
<dbReference type="InterPro" id="IPR042488">
    <property type="entry name" value="Rad4_BHD3_sf"/>
</dbReference>
<comment type="subcellular location">
    <subcellularLocation>
        <location evidence="1">Nucleus</location>
    </subcellularLocation>
</comment>
<proteinExistence type="inferred from homology"/>
<dbReference type="Pfam" id="PF03835">
    <property type="entry name" value="Rad4"/>
    <property type="match status" value="1"/>
</dbReference>
<protein>
    <recommendedName>
        <fullName evidence="12">Rad4 beta-hairpin domain-containing protein</fullName>
    </recommendedName>
</protein>
<feature type="domain" description="Rad4 beta-hairpin" evidence="7">
    <location>
        <begin position="516"/>
        <end position="574"/>
    </location>
</feature>
<dbReference type="SUPFAM" id="SSF54001">
    <property type="entry name" value="Cysteine proteinases"/>
    <property type="match status" value="1"/>
</dbReference>
<dbReference type="AlphaFoldDB" id="A0A292Q2S2"/>
<gene>
    <name evidence="10" type="ORF">GSTUAT00002948001</name>
</gene>
<keyword evidence="3" id="KW-0227">DNA damage</keyword>
<feature type="compositionally biased region" description="Basic and acidic residues" evidence="6">
    <location>
        <begin position="820"/>
        <end position="830"/>
    </location>
</feature>
<feature type="region of interest" description="Disordered" evidence="6">
    <location>
        <begin position="985"/>
        <end position="1083"/>
    </location>
</feature>
<dbReference type="GO" id="GO:0003697">
    <property type="term" value="F:single-stranded DNA binding"/>
    <property type="evidence" value="ECO:0007669"/>
    <property type="project" value="TreeGrafter"/>
</dbReference>
<organism evidence="10 11">
    <name type="scientific">Tuber aestivum</name>
    <name type="common">summer truffle</name>
    <dbReference type="NCBI Taxonomy" id="59557"/>
    <lineage>
        <taxon>Eukaryota</taxon>
        <taxon>Fungi</taxon>
        <taxon>Dikarya</taxon>
        <taxon>Ascomycota</taxon>
        <taxon>Pezizomycotina</taxon>
        <taxon>Pezizomycetes</taxon>
        <taxon>Pezizales</taxon>
        <taxon>Tuberaceae</taxon>
        <taxon>Tuber</taxon>
    </lineage>
</organism>
<dbReference type="SMART" id="SM01031">
    <property type="entry name" value="BHD_2"/>
    <property type="match status" value="1"/>
</dbReference>
<dbReference type="PANTHER" id="PTHR12135:SF0">
    <property type="entry name" value="DNA REPAIR PROTEIN COMPLEMENTING XP-C CELLS"/>
    <property type="match status" value="1"/>
</dbReference>
<keyword evidence="5" id="KW-0539">Nucleus</keyword>
<feature type="compositionally biased region" description="Polar residues" evidence="6">
    <location>
        <begin position="164"/>
        <end position="173"/>
    </location>
</feature>
<feature type="compositionally biased region" description="Acidic residues" evidence="6">
    <location>
        <begin position="1049"/>
        <end position="1062"/>
    </location>
</feature>
<dbReference type="InterPro" id="IPR018327">
    <property type="entry name" value="BHD_2"/>
</dbReference>
<feature type="domain" description="Rad4 beta-hairpin" evidence="9">
    <location>
        <begin position="645"/>
        <end position="730"/>
    </location>
</feature>
<keyword evidence="4" id="KW-0234">DNA repair</keyword>
<dbReference type="InterPro" id="IPR038765">
    <property type="entry name" value="Papain-like_cys_pep_sf"/>
</dbReference>
<evidence type="ECO:0000256" key="2">
    <source>
        <dbReference type="ARBA" id="ARBA00009525"/>
    </source>
</evidence>
<dbReference type="GO" id="GO:0006298">
    <property type="term" value="P:mismatch repair"/>
    <property type="evidence" value="ECO:0007669"/>
    <property type="project" value="TreeGrafter"/>
</dbReference>
<feature type="domain" description="Rad4 beta-hairpin" evidence="8">
    <location>
        <begin position="576"/>
        <end position="638"/>
    </location>
</feature>
<evidence type="ECO:0000313" key="10">
    <source>
        <dbReference type="EMBL" id="CUS13033.1"/>
    </source>
</evidence>
<dbReference type="GO" id="GO:0071942">
    <property type="term" value="C:XPC complex"/>
    <property type="evidence" value="ECO:0007669"/>
    <property type="project" value="TreeGrafter"/>
</dbReference>
<evidence type="ECO:0000256" key="4">
    <source>
        <dbReference type="ARBA" id="ARBA00023204"/>
    </source>
</evidence>
<feature type="region of interest" description="Disordered" evidence="6">
    <location>
        <begin position="1"/>
        <end position="191"/>
    </location>
</feature>
<dbReference type="PANTHER" id="PTHR12135">
    <property type="entry name" value="DNA REPAIR PROTEIN XP-C / RAD4"/>
    <property type="match status" value="1"/>
</dbReference>
<evidence type="ECO:0008006" key="12">
    <source>
        <dbReference type="Google" id="ProtNLM"/>
    </source>
</evidence>
<evidence type="ECO:0000259" key="9">
    <source>
        <dbReference type="SMART" id="SM01032"/>
    </source>
</evidence>
<evidence type="ECO:0000259" key="8">
    <source>
        <dbReference type="SMART" id="SM01031"/>
    </source>
</evidence>
<dbReference type="Gene3D" id="3.90.260.10">
    <property type="entry name" value="Transglutaminase-like"/>
    <property type="match status" value="1"/>
</dbReference>
<feature type="compositionally biased region" description="Acidic residues" evidence="6">
    <location>
        <begin position="1168"/>
        <end position="1184"/>
    </location>
</feature>
<feature type="compositionally biased region" description="Low complexity" evidence="6">
    <location>
        <begin position="923"/>
        <end position="933"/>
    </location>
</feature>
<feature type="region of interest" description="Disordered" evidence="6">
    <location>
        <begin position="820"/>
        <end position="954"/>
    </location>
</feature>
<dbReference type="Pfam" id="PF10404">
    <property type="entry name" value="BHD_2"/>
    <property type="match status" value="1"/>
</dbReference>
<dbReference type="Gene3D" id="3.30.70.2460">
    <property type="entry name" value="Rad4, beta-hairpin domain BHD3"/>
    <property type="match status" value="1"/>
</dbReference>
<evidence type="ECO:0000256" key="5">
    <source>
        <dbReference type="ARBA" id="ARBA00023242"/>
    </source>
</evidence>
<dbReference type="SMART" id="SM01030">
    <property type="entry name" value="BHD_1"/>
    <property type="match status" value="1"/>
</dbReference>
<dbReference type="GO" id="GO:0005737">
    <property type="term" value="C:cytoplasm"/>
    <property type="evidence" value="ECO:0007669"/>
    <property type="project" value="TreeGrafter"/>
</dbReference>
<dbReference type="InterPro" id="IPR036985">
    <property type="entry name" value="Transglutaminase-like_sf"/>
</dbReference>
<sequence>MVQKRPASNPPPGPGQPSSRLRTPSTAAPDEALRAPVTSPAASGGVGSSERVVAPGRVTGSGGPVGSSARKSPATSVGGPGLGGNGGRGGEPVSSGGGATGGLAAGGKQVRAGAGPSQAVQPVISGPVGSLDENKTSVDSDEDEDEDGVNWEDVDLGPQAMTDFLSSAPNENSAPAPLSLTLGGKGKKPERTVRKITPVERRIRWETHRMHLLCLLHHISLRNRWCNSPEVQGSLSPLVKWKIRRLLIDDPNDQVFRRSQLFLEGLKILSDIWVENFRVMRAGLSKCRWDGPEVGFIPHYPLLPVSRALICYREFVIVSEMRKGSRDIGAQLFCAMLRSVGVTCRLVCSLQALPFTFASNEPPMKAPVDATAGPDKGIGYISKTWIRNCRQNDYGTRRDERCWPVYWVEAWCVAKQKWIAVDPFATKTVGKPSAIEPPVQVPGNLMSYVVGFEDDGDCTDVTRRYAQAFITKTRKVRVTGTPSGEVWWDRVMAILATGTHPDRQQIEQAELTNKILHEPIPKSLKYIKGHPLYVIERHLKRDESFKILRKCGTLTTGFGKNKKTEPVYRREDVIKLRSLENWIRLGRAVKPEEKNKPIKYVKAVRLPSTKLRNARSGNVEPEMSGLYAESQTELCVPEPLVNGRLVKNKFGNIDLFVESMLPKGAVHLPHGMLMDGPGWVEKNVDKAARLVGVDFAPAITGFEYRHGHAYPVATGIVVAKEYREAIAAVHEGLVEAQDEKAARNRDMKALCMWRRFLTKLRILDHVSRIPEEQEVTHHPMTMMANNWSKAVEKGVVEVVEADEEEFGGFRGGFFSVSEESEPRLTRKLTKEPQALEQRRGSPRASHYLASATKTTPKKTARSKSTTATKAKRNARKPRGRKVITESEEEEAEESEDSDSSTFSRAQHGSRRSSKFNYKYNFYAGSDSDASGSGEFLKQQGSGIPPRRSTRLATTAKTAARVKYTLDEDDDEADLELELELELELRQGEEKEMQNQKERASGGFLIRSDNSSSELSDAPSDLTDAEYEAPIGNKPIESDSALERGKQGDEGGDGDDEDEGDDNSEPRGAAGAFEMPYESRKGGDLDRADYVAHAAGPITEDGTVDVAKTGQRMADASSNDHHDNDIAAGKLHPVGNRAEGSEVVAGTAASLDTMGMAGPGGMYRKEQTPDDDSSPMLSEDPEDKENSDLDWCNFE</sequence>
<feature type="compositionally biased region" description="Gly residues" evidence="6">
    <location>
        <begin position="78"/>
        <end position="105"/>
    </location>
</feature>
<dbReference type="SMART" id="SM01032">
    <property type="entry name" value="BHD_3"/>
    <property type="match status" value="1"/>
</dbReference>
<name>A0A292Q2S2_9PEZI</name>
<feature type="compositionally biased region" description="Acidic residues" evidence="6">
    <location>
        <begin position="139"/>
        <end position="155"/>
    </location>
</feature>
<comment type="similarity">
    <text evidence="2">Belongs to the XPC family.</text>
</comment>
<dbReference type="GO" id="GO:0006289">
    <property type="term" value="P:nucleotide-excision repair"/>
    <property type="evidence" value="ECO:0007669"/>
    <property type="project" value="InterPro"/>
</dbReference>
<dbReference type="InterPro" id="IPR018325">
    <property type="entry name" value="Rad4/PNGase_transGLS-fold"/>
</dbReference>
<accession>A0A292Q2S2</accession>
<dbReference type="GO" id="GO:0003684">
    <property type="term" value="F:damaged DNA binding"/>
    <property type="evidence" value="ECO:0007669"/>
    <property type="project" value="InterPro"/>
</dbReference>
<dbReference type="Proteomes" id="UP001412239">
    <property type="component" value="Unassembled WGS sequence"/>
</dbReference>
<dbReference type="GO" id="GO:0000111">
    <property type="term" value="C:nucleotide-excision repair factor 2 complex"/>
    <property type="evidence" value="ECO:0007669"/>
    <property type="project" value="TreeGrafter"/>
</dbReference>